<feature type="compositionally biased region" description="Polar residues" evidence="5">
    <location>
        <begin position="662"/>
        <end position="674"/>
    </location>
</feature>
<evidence type="ECO:0000256" key="3">
    <source>
        <dbReference type="ARBA" id="ARBA00023242"/>
    </source>
</evidence>
<evidence type="ECO:0000256" key="4">
    <source>
        <dbReference type="SAM" id="Coils"/>
    </source>
</evidence>
<feature type="region of interest" description="Disordered" evidence="5">
    <location>
        <begin position="432"/>
        <end position="458"/>
    </location>
</feature>
<evidence type="ECO:0000256" key="1">
    <source>
        <dbReference type="ARBA" id="ARBA00004123"/>
    </source>
</evidence>
<protein>
    <recommendedName>
        <fullName evidence="8">DNA binding protein SART-1</fullName>
    </recommendedName>
</protein>
<evidence type="ECO:0000256" key="5">
    <source>
        <dbReference type="SAM" id="MobiDB-lite"/>
    </source>
</evidence>
<name>A0A8H7AH08_9EURO</name>
<comment type="caution">
    <text evidence="6">The sequence shown here is derived from an EMBL/GenBank/DDBJ whole genome shotgun (WGS) entry which is preliminary data.</text>
</comment>
<feature type="compositionally biased region" description="Basic residues" evidence="5">
    <location>
        <begin position="306"/>
        <end position="317"/>
    </location>
</feature>
<dbReference type="AlphaFoldDB" id="A0A8H7AH08"/>
<keyword evidence="4" id="KW-0175">Coiled coil</keyword>
<evidence type="ECO:0000256" key="2">
    <source>
        <dbReference type="ARBA" id="ARBA00006076"/>
    </source>
</evidence>
<feature type="region of interest" description="Disordered" evidence="5">
    <location>
        <begin position="652"/>
        <end position="688"/>
    </location>
</feature>
<dbReference type="PANTHER" id="PTHR14152:SF5">
    <property type="entry name" value="U4_U6.U5 TRI-SNRNP-ASSOCIATED PROTEIN 1"/>
    <property type="match status" value="1"/>
</dbReference>
<reference evidence="6" key="1">
    <citation type="submission" date="2020-02" db="EMBL/GenBank/DDBJ databases">
        <authorList>
            <person name="Palmer J.M."/>
        </authorList>
    </citation>
    <scope>NUCLEOTIDE SEQUENCE</scope>
    <source>
        <strain evidence="6">EPUS1.4</strain>
        <tissue evidence="6">Thallus</tissue>
    </source>
</reference>
<dbReference type="PANTHER" id="PTHR14152">
    <property type="entry name" value="SQUAMOUS CELL CARCINOMA ANTIGEN RECOGNISED BY CYTOTOXIC T LYMPHOCYTES"/>
    <property type="match status" value="1"/>
</dbReference>
<organism evidence="6 7">
    <name type="scientific">Endocarpon pusillum</name>
    <dbReference type="NCBI Taxonomy" id="364733"/>
    <lineage>
        <taxon>Eukaryota</taxon>
        <taxon>Fungi</taxon>
        <taxon>Dikarya</taxon>
        <taxon>Ascomycota</taxon>
        <taxon>Pezizomycotina</taxon>
        <taxon>Eurotiomycetes</taxon>
        <taxon>Chaetothyriomycetidae</taxon>
        <taxon>Verrucariales</taxon>
        <taxon>Verrucariaceae</taxon>
        <taxon>Endocarpon</taxon>
    </lineage>
</organism>
<keyword evidence="7" id="KW-1185">Reference proteome</keyword>
<feature type="region of interest" description="Disordered" evidence="5">
    <location>
        <begin position="19"/>
        <end position="67"/>
    </location>
</feature>
<feature type="region of interest" description="Disordered" evidence="5">
    <location>
        <begin position="545"/>
        <end position="589"/>
    </location>
</feature>
<dbReference type="OrthoDB" id="5583at2759"/>
<dbReference type="Proteomes" id="UP000606974">
    <property type="component" value="Unassembled WGS sequence"/>
</dbReference>
<evidence type="ECO:0000313" key="7">
    <source>
        <dbReference type="Proteomes" id="UP000606974"/>
    </source>
</evidence>
<feature type="region of interest" description="Disordered" evidence="5">
    <location>
        <begin position="285"/>
        <end position="420"/>
    </location>
</feature>
<feature type="compositionally biased region" description="Basic and acidic residues" evidence="5">
    <location>
        <begin position="387"/>
        <end position="396"/>
    </location>
</feature>
<feature type="compositionally biased region" description="Acidic residues" evidence="5">
    <location>
        <begin position="406"/>
        <end position="418"/>
    </location>
</feature>
<feature type="compositionally biased region" description="Basic and acidic residues" evidence="5">
    <location>
        <begin position="265"/>
        <end position="278"/>
    </location>
</feature>
<feature type="coiled-coil region" evidence="4">
    <location>
        <begin position="86"/>
        <end position="151"/>
    </location>
</feature>
<evidence type="ECO:0000313" key="6">
    <source>
        <dbReference type="EMBL" id="KAF7507707.1"/>
    </source>
</evidence>
<dbReference type="GO" id="GO:0045292">
    <property type="term" value="P:mRNA cis splicing, via spliceosome"/>
    <property type="evidence" value="ECO:0007669"/>
    <property type="project" value="TreeGrafter"/>
</dbReference>
<feature type="compositionally biased region" description="Low complexity" evidence="5">
    <location>
        <begin position="26"/>
        <end position="37"/>
    </location>
</feature>
<keyword evidence="3" id="KW-0539">Nucleus</keyword>
<gene>
    <name evidence="6" type="ORF">GJ744_010136</name>
</gene>
<dbReference type="GO" id="GO:0046540">
    <property type="term" value="C:U4/U6 x U5 tri-snRNP complex"/>
    <property type="evidence" value="ECO:0007669"/>
    <property type="project" value="TreeGrafter"/>
</dbReference>
<dbReference type="Pfam" id="PF03343">
    <property type="entry name" value="SART-1"/>
    <property type="match status" value="1"/>
</dbReference>
<feature type="compositionally biased region" description="Basic and acidic residues" evidence="5">
    <location>
        <begin position="289"/>
        <end position="305"/>
    </location>
</feature>
<accession>A0A8H7AH08</accession>
<sequence>MAEIDYEQQNRIRIALGLKPLPVPGASSAATTTTITSGPKFKDHPSSDDSEEEDPASTLETRQAASYDNWKKIQDEAEAKKRRAAKAEAIKKARDAAQKYVKLEGKGLGDADPDVDKDTRSWLLGASKRQKKLERERARRMEEELAERERLAAVEYGAKDLAGVKVGHEITDFEDGLAGESGEQILTLKDTTIDENEEEGDELENADIKERERLRERLELKKKKPIYDPHAAEENGDKKVLAQYDEEIEGKKRKHFVFDGQGTTVEEREAKRQQIGDRLKNQPISLDFLKSEPKSDYMEVSEVKIKKPKKSRKKAARQRALDEDDDIFPQQANGHASNHDSMDVDDAASTATARRKTVEKDIADDEDLQASLAIQRRAAFKKRKRQRPEDIARQIQEEGSATPGEMDVDGADASEDEPGLVIDETSEFVANLQRPTETDEQPVKSVQKSVENGGRAVSEESVDIDMKETYNGVEDEEALLTGLRRERSTVTPDLTTTGLDEEATMDQGVGAAFNLLKQRGLVKTADMGDINALHRDRQRFLAEKQRREAEAEQKARFQRERDRSSGKLERMSAREREEHARWENKQRDQLESRQMADVFNREYKPDVQLKYVDEHGRLMNQKEAFKHLSHQFHGKGSGKQKTEKHLKKIEDEKKREAMSALDASQATGMNNAMGTTAKRNKQAGVRLG</sequence>
<feature type="region of interest" description="Disordered" evidence="5">
    <location>
        <begin position="259"/>
        <end position="278"/>
    </location>
</feature>
<evidence type="ECO:0008006" key="8">
    <source>
        <dbReference type="Google" id="ProtNLM"/>
    </source>
</evidence>
<dbReference type="GO" id="GO:0000481">
    <property type="term" value="P:maturation of 5S rRNA"/>
    <property type="evidence" value="ECO:0007669"/>
    <property type="project" value="TreeGrafter"/>
</dbReference>
<comment type="similarity">
    <text evidence="2">Belongs to the SNU66/SART1 family.</text>
</comment>
<comment type="subcellular location">
    <subcellularLocation>
        <location evidence="1">Nucleus</location>
    </subcellularLocation>
</comment>
<dbReference type="EMBL" id="JAACFV010000064">
    <property type="protein sequence ID" value="KAF7507707.1"/>
    <property type="molecule type" value="Genomic_DNA"/>
</dbReference>
<proteinExistence type="inferred from homology"/>
<dbReference type="InterPro" id="IPR005011">
    <property type="entry name" value="SNU66/SART1"/>
</dbReference>